<keyword evidence="3" id="KW-1133">Transmembrane helix</keyword>
<evidence type="ECO:0000256" key="3">
    <source>
        <dbReference type="SAM" id="Phobius"/>
    </source>
</evidence>
<keyword evidence="1" id="KW-0378">Hydrolase</keyword>
<keyword evidence="3" id="KW-0472">Membrane</keyword>
<sequence>MSVRRQTSSRLPRLKFRPPRRFIKLVLIVFGVALAVFPQLYRQAGSAPPAADFSTPGPTLIPTSASTASSSPLLSGDPIKIDPGLLSPGNLPQSPVRILIPGLNIDLPVIEAQVVNGYWELSESTASHGVGSANPGQIGNTVIFAHAREGLFLPLRRIKIGDPVYVLTDSRWYRYSVDTLQFVAPSQTSVISPSPDEILTLFTCSGFLDSQRLIVTARPSR</sequence>
<evidence type="ECO:0000313" key="4">
    <source>
        <dbReference type="EMBL" id="KKU55438.1"/>
    </source>
</evidence>
<dbReference type="InterPro" id="IPR005754">
    <property type="entry name" value="Sortase"/>
</dbReference>
<dbReference type="GO" id="GO:0016787">
    <property type="term" value="F:hydrolase activity"/>
    <property type="evidence" value="ECO:0007669"/>
    <property type="project" value="UniProtKB-KW"/>
</dbReference>
<keyword evidence="3" id="KW-0812">Transmembrane</keyword>
<dbReference type="Gene3D" id="2.40.260.10">
    <property type="entry name" value="Sortase"/>
    <property type="match status" value="1"/>
</dbReference>
<evidence type="ECO:0000313" key="5">
    <source>
        <dbReference type="Proteomes" id="UP000034607"/>
    </source>
</evidence>
<dbReference type="Proteomes" id="UP000034607">
    <property type="component" value="Unassembled WGS sequence"/>
</dbReference>
<dbReference type="EMBL" id="LCNM01000020">
    <property type="protein sequence ID" value="KKU55438.1"/>
    <property type="molecule type" value="Genomic_DNA"/>
</dbReference>
<evidence type="ECO:0000256" key="1">
    <source>
        <dbReference type="ARBA" id="ARBA00022801"/>
    </source>
</evidence>
<feature type="transmembrane region" description="Helical" evidence="3">
    <location>
        <begin position="21"/>
        <end position="41"/>
    </location>
</feature>
<dbReference type="NCBIfam" id="TIGR01076">
    <property type="entry name" value="sortase_fam"/>
    <property type="match status" value="1"/>
</dbReference>
<protein>
    <submittedName>
        <fullName evidence="4">Sortase family protein</fullName>
    </submittedName>
</protein>
<reference evidence="4 5" key="1">
    <citation type="journal article" date="2015" name="Nature">
        <title>rRNA introns, odd ribosomes, and small enigmatic genomes across a large radiation of phyla.</title>
        <authorList>
            <person name="Brown C.T."/>
            <person name="Hug L.A."/>
            <person name="Thomas B.C."/>
            <person name="Sharon I."/>
            <person name="Castelle C.J."/>
            <person name="Singh A."/>
            <person name="Wilkins M.J."/>
            <person name="Williams K.H."/>
            <person name="Banfield J.F."/>
        </authorList>
    </citation>
    <scope>NUCLEOTIDE SEQUENCE [LARGE SCALE GENOMIC DNA]</scope>
</reference>
<dbReference type="InterPro" id="IPR023365">
    <property type="entry name" value="Sortase_dom-sf"/>
</dbReference>
<proteinExistence type="predicted"/>
<feature type="compositionally biased region" description="Low complexity" evidence="2">
    <location>
        <begin position="62"/>
        <end position="74"/>
    </location>
</feature>
<evidence type="ECO:0000256" key="2">
    <source>
        <dbReference type="SAM" id="MobiDB-lite"/>
    </source>
</evidence>
<comment type="caution">
    <text evidence="4">The sequence shown here is derived from an EMBL/GenBank/DDBJ whole genome shotgun (WGS) entry which is preliminary data.</text>
</comment>
<name>A0A0G1TMP4_9BACT</name>
<gene>
    <name evidence="4" type="ORF">UX78_C0020G0003</name>
</gene>
<dbReference type="Pfam" id="PF04203">
    <property type="entry name" value="Sortase"/>
    <property type="match status" value="1"/>
</dbReference>
<accession>A0A0G1TMP4</accession>
<dbReference type="SUPFAM" id="SSF63817">
    <property type="entry name" value="Sortase"/>
    <property type="match status" value="1"/>
</dbReference>
<dbReference type="PATRIC" id="fig|1618357.3.peg.834"/>
<feature type="region of interest" description="Disordered" evidence="2">
    <location>
        <begin position="48"/>
        <end position="74"/>
    </location>
</feature>
<dbReference type="AlphaFoldDB" id="A0A0G1TMP4"/>
<organism evidence="4 5">
    <name type="scientific">Candidatus Amesbacteria bacterium GW2011_GWA2_47_11</name>
    <dbReference type="NCBI Taxonomy" id="1618357"/>
    <lineage>
        <taxon>Bacteria</taxon>
        <taxon>Candidatus Amesiibacteriota</taxon>
    </lineage>
</organism>